<dbReference type="AlphaFoldDB" id="A0ABD1GQD8"/>
<evidence type="ECO:0000313" key="4">
    <source>
        <dbReference type="Proteomes" id="UP001567538"/>
    </source>
</evidence>
<proteinExistence type="predicted"/>
<gene>
    <name evidence="3" type="ORF">AAHA92_22074</name>
</gene>
<evidence type="ECO:0000256" key="2">
    <source>
        <dbReference type="ARBA" id="ARBA00023163"/>
    </source>
</evidence>
<keyword evidence="1" id="KW-0805">Transcription regulation</keyword>
<keyword evidence="2" id="KW-0804">Transcription</keyword>
<dbReference type="Pfam" id="PF03514">
    <property type="entry name" value="GRAS"/>
    <property type="match status" value="1"/>
</dbReference>
<reference evidence="3 4" key="1">
    <citation type="submission" date="2024-06" db="EMBL/GenBank/DDBJ databases">
        <title>A chromosome level genome sequence of Diviner's sage (Salvia divinorum).</title>
        <authorList>
            <person name="Ford S.A."/>
            <person name="Ro D.-K."/>
            <person name="Ness R.W."/>
            <person name="Phillips M.A."/>
        </authorList>
    </citation>
    <scope>NUCLEOTIDE SEQUENCE [LARGE SCALE GENOMIC DNA]</scope>
    <source>
        <strain evidence="3">SAF-2024a</strain>
        <tissue evidence="3">Leaf</tissue>
    </source>
</reference>
<dbReference type="Proteomes" id="UP001567538">
    <property type="component" value="Unassembled WGS sequence"/>
</dbReference>
<name>A0ABD1GQD8_SALDI</name>
<keyword evidence="4" id="KW-1185">Reference proteome</keyword>
<evidence type="ECO:0000313" key="3">
    <source>
        <dbReference type="EMBL" id="KAL1545334.1"/>
    </source>
</evidence>
<comment type="caution">
    <text evidence="3">The sequence shown here is derived from an EMBL/GenBank/DDBJ whole genome shotgun (WGS) entry which is preliminary data.</text>
</comment>
<protein>
    <submittedName>
        <fullName evidence="3">Scarecrow-like protein 3</fullName>
    </submittedName>
</protein>
<accession>A0ABD1GQD8</accession>
<evidence type="ECO:0000256" key="1">
    <source>
        <dbReference type="ARBA" id="ARBA00023015"/>
    </source>
</evidence>
<organism evidence="3 4">
    <name type="scientific">Salvia divinorum</name>
    <name type="common">Maria pastora</name>
    <name type="synonym">Diviner's sage</name>
    <dbReference type="NCBI Taxonomy" id="28513"/>
    <lineage>
        <taxon>Eukaryota</taxon>
        <taxon>Viridiplantae</taxon>
        <taxon>Streptophyta</taxon>
        <taxon>Embryophyta</taxon>
        <taxon>Tracheophyta</taxon>
        <taxon>Spermatophyta</taxon>
        <taxon>Magnoliopsida</taxon>
        <taxon>eudicotyledons</taxon>
        <taxon>Gunneridae</taxon>
        <taxon>Pentapetalae</taxon>
        <taxon>asterids</taxon>
        <taxon>lamiids</taxon>
        <taxon>Lamiales</taxon>
        <taxon>Lamiaceae</taxon>
        <taxon>Nepetoideae</taxon>
        <taxon>Mentheae</taxon>
        <taxon>Salviinae</taxon>
        <taxon>Salvia</taxon>
        <taxon>Salvia subgen. Calosphace</taxon>
    </lineage>
</organism>
<dbReference type="EMBL" id="JBEAFC010000008">
    <property type="protein sequence ID" value="KAL1545334.1"/>
    <property type="molecule type" value="Genomic_DNA"/>
</dbReference>
<sequence length="231" mass="25402">MFPAEESADQTSSTEATIRVVAERFIHSTRVIKNPGPNHSHCGEDSFPVQRKCPAINPVEPVLFPNINLFISFQKEHLLAQDLASRPVQRLRIAAVGTRCRPIIEETCSQLACFTRSLNIEFSFNVVMVAGDLSDLNTTLLDASANETVVVYSSYVLANLVGRVEQLDHLMLVLRGSGSSAVAKTQQRNGTSRIFIPVTVSACFTNSLKQSRDVRVEEQNCTKPILSQAKG</sequence>
<dbReference type="InterPro" id="IPR005202">
    <property type="entry name" value="TF_GRAS"/>
</dbReference>